<reference evidence="2" key="1">
    <citation type="submission" date="2021-01" db="EMBL/GenBank/DDBJ databases">
        <authorList>
            <person name="Corre E."/>
            <person name="Pelletier E."/>
            <person name="Niang G."/>
            <person name="Scheremetjew M."/>
            <person name="Finn R."/>
            <person name="Kale V."/>
            <person name="Holt S."/>
            <person name="Cochrane G."/>
            <person name="Meng A."/>
            <person name="Brown T."/>
            <person name="Cohen L."/>
        </authorList>
    </citation>
    <scope>NUCLEOTIDE SEQUENCE</scope>
    <source>
        <strain evidence="2">PLY182g</strain>
    </source>
</reference>
<evidence type="ECO:0000256" key="1">
    <source>
        <dbReference type="SAM" id="SignalP"/>
    </source>
</evidence>
<gene>
    <name evidence="2" type="ORF">CPEL01642_LOCUS13693</name>
</gene>
<protein>
    <submittedName>
        <fullName evidence="2">Uncharacterized protein</fullName>
    </submittedName>
</protein>
<keyword evidence="1" id="KW-0732">Signal</keyword>
<feature type="signal peptide" evidence="1">
    <location>
        <begin position="1"/>
        <end position="23"/>
    </location>
</feature>
<sequence length="436" mass="47236">MALWSLVVHVMAVSPAIVHPASSWHLGGIRLPDCFGDLLGSSEGSQWWYMAGHVKTATSDELLSIFVLILRSRGSLGGIIETVTQLGIGDPRSGVYHHSSGLGVSAIDGPTWSNFSVQATTVGIPLGKYGLTYLGGGSGLGMREGTYLLEASTRATTETGNSTQSSKTDVDLQLRLTDQRGAMLEGYGGAILNTWEFAQPELSVSQGMLRIGDEELQIAGGSIWNDMQTKFTTPGEADPGLPDVYQWVVLSFTSGVAVQLSSWYDVYPQEQWISGDQVGRTARTGTGTLWRKQTEFGWAYENGGFPLVPHHTCNHTSGEPNSTSFCPYPPEVDWDFSVNILNTSHPSSSPHWTSPTTHATYATALTASFGERVYKELGYRQIFFYSVAENTEMTGKAEGVAKSLEHVGAVRVFDRPREDPAAVLIGMGVLEQYGYS</sequence>
<name>A0A7S0Q589_9EUKA</name>
<organism evidence="2">
    <name type="scientific">Coccolithus braarudii</name>
    <dbReference type="NCBI Taxonomy" id="221442"/>
    <lineage>
        <taxon>Eukaryota</taxon>
        <taxon>Haptista</taxon>
        <taxon>Haptophyta</taxon>
        <taxon>Prymnesiophyceae</taxon>
        <taxon>Coccolithales</taxon>
        <taxon>Coccolithaceae</taxon>
        <taxon>Coccolithus</taxon>
    </lineage>
</organism>
<evidence type="ECO:0000313" key="2">
    <source>
        <dbReference type="EMBL" id="CAD8610315.1"/>
    </source>
</evidence>
<proteinExistence type="predicted"/>
<dbReference type="SUPFAM" id="SSF159245">
    <property type="entry name" value="AttH-like"/>
    <property type="match status" value="1"/>
</dbReference>
<accession>A0A7S0Q589</accession>
<feature type="chain" id="PRO_5031426212" evidence="1">
    <location>
        <begin position="24"/>
        <end position="436"/>
    </location>
</feature>
<dbReference type="EMBL" id="HBEY01028843">
    <property type="protein sequence ID" value="CAD8610315.1"/>
    <property type="molecule type" value="Transcribed_RNA"/>
</dbReference>
<dbReference type="AlphaFoldDB" id="A0A7S0Q589"/>